<evidence type="ECO:0000256" key="2">
    <source>
        <dbReference type="ARBA" id="ARBA00004651"/>
    </source>
</evidence>
<evidence type="ECO:0000256" key="12">
    <source>
        <dbReference type="RuleBase" id="RU010713"/>
    </source>
</evidence>
<evidence type="ECO:0000256" key="9">
    <source>
        <dbReference type="ARBA" id="ARBA00023065"/>
    </source>
</evidence>
<dbReference type="GO" id="GO:0005921">
    <property type="term" value="C:gap junction"/>
    <property type="evidence" value="ECO:0007669"/>
    <property type="project" value="UniProtKB-SubCell"/>
</dbReference>
<dbReference type="PRINTS" id="PR01262">
    <property type="entry name" value="INNEXIN"/>
</dbReference>
<protein>
    <recommendedName>
        <fullName evidence="12">Innexin</fullName>
    </recommendedName>
</protein>
<evidence type="ECO:0000256" key="6">
    <source>
        <dbReference type="ARBA" id="ARBA00022868"/>
    </source>
</evidence>
<comment type="function">
    <text evidence="12">Structural component of the gap junctions.</text>
</comment>
<keyword evidence="11 12" id="KW-0407">Ion channel</keyword>
<sequence length="361" mass="42146">MFKLLGGLKDYLKWQDIVIDCAIFRLHNVFTTVLLLSCSLIITASQYVGNPIQCIVSGLPTHVVNTFCWISSTFTMPDAFRRQVGREVAHPGIANDFNDESAQKYYTYYQWVCFVLFFQGIACYTPKFLWEAFEGGLMRTLVMGMHVGIYKENEKNAKKKVLLEYLMKHVKRHNLYAIRYWACECLCLINVLLQLYFMNLFFDGEFLSYGLRVMNFSETAQEDRVDPMVYIFPRVTKCIFHKYGASGSIQKHDSLCILPLNIVNEKTYIFIWFWFMILATLLTILIVYRILMISLPKFRPRILHSKNRGIPIEICEAITRKVDLGDWWILLMLGTNMDPLIYREVISELAKKIETNASNQQ</sequence>
<keyword evidence="9 12" id="KW-0406">Ion transport</keyword>
<reference evidence="13" key="1">
    <citation type="submission" date="2019-08" db="EMBL/GenBank/DDBJ databases">
        <title>The genome of the North American firefly Photinus pyralis.</title>
        <authorList>
            <consortium name="Photinus pyralis genome working group"/>
            <person name="Fallon T.R."/>
            <person name="Sander Lower S.E."/>
            <person name="Weng J.-K."/>
        </authorList>
    </citation>
    <scope>NUCLEOTIDE SEQUENCE</scope>
    <source>
        <strain evidence="13">TRF0915ILg1</strain>
        <tissue evidence="13">Whole body</tissue>
    </source>
</reference>
<comment type="subcellular location">
    <subcellularLocation>
        <location evidence="1">Cell junction</location>
        <location evidence="1">Gap junction</location>
    </subcellularLocation>
    <subcellularLocation>
        <location evidence="2 12">Cell membrane</location>
        <topology evidence="2 12">Multi-pass membrane protein</topology>
    </subcellularLocation>
</comment>
<evidence type="ECO:0000256" key="1">
    <source>
        <dbReference type="ARBA" id="ARBA00004610"/>
    </source>
</evidence>
<feature type="transmembrane region" description="Helical" evidence="12">
    <location>
        <begin position="269"/>
        <end position="291"/>
    </location>
</feature>
<keyword evidence="5 12" id="KW-0812">Transmembrane</keyword>
<evidence type="ECO:0000256" key="11">
    <source>
        <dbReference type="ARBA" id="ARBA00023303"/>
    </source>
</evidence>
<feature type="transmembrane region" description="Helical" evidence="12">
    <location>
        <begin position="21"/>
        <end position="42"/>
    </location>
</feature>
<feature type="transmembrane region" description="Helical" evidence="12">
    <location>
        <begin position="108"/>
        <end position="130"/>
    </location>
</feature>
<comment type="similarity">
    <text evidence="12">Belongs to the pannexin family.</text>
</comment>
<dbReference type="OrthoDB" id="5867527at2759"/>
<evidence type="ECO:0000256" key="7">
    <source>
        <dbReference type="ARBA" id="ARBA00022949"/>
    </source>
</evidence>
<evidence type="ECO:0000256" key="8">
    <source>
        <dbReference type="ARBA" id="ARBA00022989"/>
    </source>
</evidence>
<evidence type="ECO:0000256" key="4">
    <source>
        <dbReference type="ARBA" id="ARBA00022475"/>
    </source>
</evidence>
<keyword evidence="4" id="KW-1003">Cell membrane</keyword>
<comment type="caution">
    <text evidence="13">The sequence shown here is derived from an EMBL/GenBank/DDBJ whole genome shotgun (WGS) entry which is preliminary data.</text>
</comment>
<dbReference type="InterPro" id="IPR000990">
    <property type="entry name" value="Innexin"/>
</dbReference>
<evidence type="ECO:0000313" key="14">
    <source>
        <dbReference type="Proteomes" id="UP000801492"/>
    </source>
</evidence>
<evidence type="ECO:0000256" key="5">
    <source>
        <dbReference type="ARBA" id="ARBA00022692"/>
    </source>
</evidence>
<keyword evidence="10 12" id="KW-0472">Membrane</keyword>
<keyword evidence="3 12" id="KW-0813">Transport</keyword>
<organism evidence="13 14">
    <name type="scientific">Ignelater luminosus</name>
    <name type="common">Cucubano</name>
    <name type="synonym">Pyrophorus luminosus</name>
    <dbReference type="NCBI Taxonomy" id="2038154"/>
    <lineage>
        <taxon>Eukaryota</taxon>
        <taxon>Metazoa</taxon>
        <taxon>Ecdysozoa</taxon>
        <taxon>Arthropoda</taxon>
        <taxon>Hexapoda</taxon>
        <taxon>Insecta</taxon>
        <taxon>Pterygota</taxon>
        <taxon>Neoptera</taxon>
        <taxon>Endopterygota</taxon>
        <taxon>Coleoptera</taxon>
        <taxon>Polyphaga</taxon>
        <taxon>Elateriformia</taxon>
        <taxon>Elateroidea</taxon>
        <taxon>Elateridae</taxon>
        <taxon>Agrypninae</taxon>
        <taxon>Pyrophorini</taxon>
        <taxon>Ignelater</taxon>
    </lineage>
</organism>
<feature type="transmembrane region" description="Helical" evidence="12">
    <location>
        <begin position="177"/>
        <end position="197"/>
    </location>
</feature>
<keyword evidence="8 12" id="KW-1133">Transmembrane helix</keyword>
<accession>A0A8K0C7G1</accession>
<name>A0A8K0C7G1_IGNLU</name>
<dbReference type="GO" id="GO:0034220">
    <property type="term" value="P:monoatomic ion transmembrane transport"/>
    <property type="evidence" value="ECO:0007669"/>
    <property type="project" value="UniProtKB-KW"/>
</dbReference>
<dbReference type="Pfam" id="PF00876">
    <property type="entry name" value="Innexin"/>
    <property type="match status" value="1"/>
</dbReference>
<gene>
    <name evidence="12" type="primary">inx</name>
    <name evidence="13" type="ORF">ILUMI_24211</name>
</gene>
<evidence type="ECO:0000256" key="10">
    <source>
        <dbReference type="ARBA" id="ARBA00023136"/>
    </source>
</evidence>
<dbReference type="PANTHER" id="PTHR11893:SF39">
    <property type="entry name" value="INNEXIN INX1"/>
    <property type="match status" value="1"/>
</dbReference>
<proteinExistence type="inferred from homology"/>
<dbReference type="GO" id="GO:0005886">
    <property type="term" value="C:plasma membrane"/>
    <property type="evidence" value="ECO:0007669"/>
    <property type="project" value="UniProtKB-SubCell"/>
</dbReference>
<evidence type="ECO:0000256" key="3">
    <source>
        <dbReference type="ARBA" id="ARBA00022448"/>
    </source>
</evidence>
<dbReference type="PROSITE" id="PS51013">
    <property type="entry name" value="PANNEXIN"/>
    <property type="match status" value="1"/>
</dbReference>
<keyword evidence="6" id="KW-0303">Gap junction</keyword>
<keyword evidence="14" id="KW-1185">Reference proteome</keyword>
<keyword evidence="7" id="KW-0965">Cell junction</keyword>
<dbReference type="Proteomes" id="UP000801492">
    <property type="component" value="Unassembled WGS sequence"/>
</dbReference>
<dbReference type="PANTHER" id="PTHR11893">
    <property type="entry name" value="INNEXIN"/>
    <property type="match status" value="1"/>
</dbReference>
<evidence type="ECO:0000313" key="13">
    <source>
        <dbReference type="EMBL" id="KAF2881963.1"/>
    </source>
</evidence>
<dbReference type="AlphaFoldDB" id="A0A8K0C7G1"/>
<dbReference type="EMBL" id="VTPC01090673">
    <property type="protein sequence ID" value="KAF2881963.1"/>
    <property type="molecule type" value="Genomic_DNA"/>
</dbReference>
<dbReference type="GO" id="GO:0005243">
    <property type="term" value="F:gap junction channel activity"/>
    <property type="evidence" value="ECO:0007669"/>
    <property type="project" value="TreeGrafter"/>
</dbReference>